<keyword evidence="6" id="KW-0472">Membrane</keyword>
<evidence type="ECO:0000256" key="3">
    <source>
        <dbReference type="ARBA" id="ARBA00022723"/>
    </source>
</evidence>
<organism evidence="7 8">
    <name type="scientific">Clavelina lepadiformis</name>
    <name type="common">Light-bulb sea squirt</name>
    <name type="synonym">Ascidia lepadiformis</name>
    <dbReference type="NCBI Taxonomy" id="159417"/>
    <lineage>
        <taxon>Eukaryota</taxon>
        <taxon>Metazoa</taxon>
        <taxon>Chordata</taxon>
        <taxon>Tunicata</taxon>
        <taxon>Ascidiacea</taxon>
        <taxon>Aplousobranchia</taxon>
        <taxon>Clavelinidae</taxon>
        <taxon>Clavelina</taxon>
    </lineage>
</organism>
<sequence>MLASSVYYVLANVYSSINLWTILALLGAALWQWWKKPHPRFPPGPRGVPILGILPFFGKNPSKSTMHWSLRYGSIMSQRMASWDVVYVNNYETYYKCFVKNCNTLNGRPDVKLFSQIHGPNMGLVFKIPSDFCKNQKHLALTSIRRSTAQGQVIHDEFDYFFEHLKMKMGAPVDLKPLIYKFTANVISQIAIGKRFGYKHTKFNDFVSKIEHEFTDPNHAGKVHVCGFFPIMRYIPPFYQANEKFCLGQHHMLAFLRKQVEKSKVNFDPNTVNNFLDVLLHAKTSGDFKGHPEFTDTQIEVFLKEFFSGGMETTSNTLLWCVLALLHLPKYHQLIVEEIDSVIGDQKPKMSHKRNTHVTSAFLQEIWRCMPAVPQTPIHTTLSDLELGGYFLPRGTRVIGNIWAVHYDPQVWPDPEKFDPGRHLDKEGKFIRSFKIIPFGIGARFCLGELLARTEVFITFVKILQSFRISPATNPLPPLNDGICFLLYSPHQYQVVLSERN</sequence>
<dbReference type="Proteomes" id="UP001642483">
    <property type="component" value="Unassembled WGS sequence"/>
</dbReference>
<keyword evidence="6" id="KW-1133">Transmembrane helix</keyword>
<evidence type="ECO:0000313" key="7">
    <source>
        <dbReference type="EMBL" id="CAK8671924.1"/>
    </source>
</evidence>
<keyword evidence="5" id="KW-0349">Heme</keyword>
<dbReference type="PANTHER" id="PTHR24300:SF397">
    <property type="entry name" value="CYTOCHROME P450 2U1"/>
    <property type="match status" value="1"/>
</dbReference>
<proteinExistence type="inferred from homology"/>
<keyword evidence="8" id="KW-1185">Reference proteome</keyword>
<evidence type="ECO:0000256" key="4">
    <source>
        <dbReference type="ARBA" id="ARBA00023004"/>
    </source>
</evidence>
<evidence type="ECO:0000256" key="6">
    <source>
        <dbReference type="SAM" id="Phobius"/>
    </source>
</evidence>
<keyword evidence="6" id="KW-0812">Transmembrane</keyword>
<name>A0ABP0EWU6_CLALP</name>
<keyword evidence="5" id="KW-0560">Oxidoreductase</keyword>
<gene>
    <name evidence="7" type="ORF">CVLEPA_LOCUS951</name>
</gene>
<feature type="transmembrane region" description="Helical" evidence="6">
    <location>
        <begin position="6"/>
        <end position="31"/>
    </location>
</feature>
<keyword evidence="3 5" id="KW-0479">Metal-binding</keyword>
<dbReference type="Gene3D" id="1.10.630.10">
    <property type="entry name" value="Cytochrome P450"/>
    <property type="match status" value="1"/>
</dbReference>
<evidence type="ECO:0000256" key="5">
    <source>
        <dbReference type="RuleBase" id="RU000461"/>
    </source>
</evidence>
<dbReference type="InterPro" id="IPR002401">
    <property type="entry name" value="Cyt_P450_E_grp-I"/>
</dbReference>
<reference evidence="7 8" key="1">
    <citation type="submission" date="2024-02" db="EMBL/GenBank/DDBJ databases">
        <authorList>
            <person name="Daric V."/>
            <person name="Darras S."/>
        </authorList>
    </citation>
    <scope>NUCLEOTIDE SEQUENCE [LARGE SCALE GENOMIC DNA]</scope>
</reference>
<evidence type="ECO:0000256" key="1">
    <source>
        <dbReference type="ARBA" id="ARBA00001971"/>
    </source>
</evidence>
<keyword evidence="5" id="KW-0503">Monooxygenase</keyword>
<evidence type="ECO:0000313" key="8">
    <source>
        <dbReference type="Proteomes" id="UP001642483"/>
    </source>
</evidence>
<evidence type="ECO:0008006" key="9">
    <source>
        <dbReference type="Google" id="ProtNLM"/>
    </source>
</evidence>
<accession>A0ABP0EWU6</accession>
<dbReference type="Pfam" id="PF00067">
    <property type="entry name" value="p450"/>
    <property type="match status" value="1"/>
</dbReference>
<dbReference type="InterPro" id="IPR001128">
    <property type="entry name" value="Cyt_P450"/>
</dbReference>
<comment type="cofactor">
    <cofactor evidence="1">
        <name>heme</name>
        <dbReference type="ChEBI" id="CHEBI:30413"/>
    </cofactor>
</comment>
<dbReference type="PRINTS" id="PR00463">
    <property type="entry name" value="EP450I"/>
</dbReference>
<evidence type="ECO:0000256" key="2">
    <source>
        <dbReference type="ARBA" id="ARBA00010617"/>
    </source>
</evidence>
<comment type="similarity">
    <text evidence="2 5">Belongs to the cytochrome P450 family.</text>
</comment>
<dbReference type="PANTHER" id="PTHR24300">
    <property type="entry name" value="CYTOCHROME P450 508A4-RELATED"/>
    <property type="match status" value="1"/>
</dbReference>
<comment type="caution">
    <text evidence="7">The sequence shown here is derived from an EMBL/GenBank/DDBJ whole genome shotgun (WGS) entry which is preliminary data.</text>
</comment>
<dbReference type="SUPFAM" id="SSF48264">
    <property type="entry name" value="Cytochrome P450"/>
    <property type="match status" value="1"/>
</dbReference>
<dbReference type="PRINTS" id="PR00385">
    <property type="entry name" value="P450"/>
</dbReference>
<dbReference type="PROSITE" id="PS00086">
    <property type="entry name" value="CYTOCHROME_P450"/>
    <property type="match status" value="1"/>
</dbReference>
<keyword evidence="4 5" id="KW-0408">Iron</keyword>
<dbReference type="InterPro" id="IPR050182">
    <property type="entry name" value="Cytochrome_P450_fam2"/>
</dbReference>
<protein>
    <recommendedName>
        <fullName evidence="9">Cytochrome P450</fullName>
    </recommendedName>
</protein>
<dbReference type="EMBL" id="CAWYQH010000001">
    <property type="protein sequence ID" value="CAK8671924.1"/>
    <property type="molecule type" value="Genomic_DNA"/>
</dbReference>
<dbReference type="InterPro" id="IPR017972">
    <property type="entry name" value="Cyt_P450_CS"/>
</dbReference>
<dbReference type="InterPro" id="IPR036396">
    <property type="entry name" value="Cyt_P450_sf"/>
</dbReference>